<accession>A0A0A9D8W5</accession>
<evidence type="ECO:0000313" key="1">
    <source>
        <dbReference type="EMBL" id="JAD84266.1"/>
    </source>
</evidence>
<dbReference type="AlphaFoldDB" id="A0A0A9D8W5"/>
<dbReference type="EMBL" id="GBRH01213629">
    <property type="protein sequence ID" value="JAD84266.1"/>
    <property type="molecule type" value="Transcribed_RNA"/>
</dbReference>
<protein>
    <submittedName>
        <fullName evidence="1">Uncharacterized protein</fullName>
    </submittedName>
</protein>
<proteinExistence type="predicted"/>
<organism evidence="1">
    <name type="scientific">Arundo donax</name>
    <name type="common">Giant reed</name>
    <name type="synonym">Donax arundinaceus</name>
    <dbReference type="NCBI Taxonomy" id="35708"/>
    <lineage>
        <taxon>Eukaryota</taxon>
        <taxon>Viridiplantae</taxon>
        <taxon>Streptophyta</taxon>
        <taxon>Embryophyta</taxon>
        <taxon>Tracheophyta</taxon>
        <taxon>Spermatophyta</taxon>
        <taxon>Magnoliopsida</taxon>
        <taxon>Liliopsida</taxon>
        <taxon>Poales</taxon>
        <taxon>Poaceae</taxon>
        <taxon>PACMAD clade</taxon>
        <taxon>Arundinoideae</taxon>
        <taxon>Arundineae</taxon>
        <taxon>Arundo</taxon>
    </lineage>
</organism>
<sequence>MICSPRMQISPGWFRPRAALVSGSTIFSSAFRTTVPHDPDFTLNGSLANARHIASTGPASVIPYPCPSTALGILAMNASWSSLPMGAAPDMTMRMEVRSLAVTRGLLAISTTIGGTKGAMVMPCLRTRSTSAPRSNLRMMTMADPARRPASSTELSE</sequence>
<name>A0A0A9D8W5_ARUDO</name>
<reference evidence="1" key="2">
    <citation type="journal article" date="2015" name="Data Brief">
        <title>Shoot transcriptome of the giant reed, Arundo donax.</title>
        <authorList>
            <person name="Barrero R.A."/>
            <person name="Guerrero F.D."/>
            <person name="Moolhuijzen P."/>
            <person name="Goolsby J.A."/>
            <person name="Tidwell J."/>
            <person name="Bellgard S.E."/>
            <person name="Bellgard M.I."/>
        </authorList>
    </citation>
    <scope>NUCLEOTIDE SEQUENCE</scope>
    <source>
        <tissue evidence="1">Shoot tissue taken approximately 20 cm above the soil surface</tissue>
    </source>
</reference>
<reference evidence="1" key="1">
    <citation type="submission" date="2014-09" db="EMBL/GenBank/DDBJ databases">
        <authorList>
            <person name="Magalhaes I.L.F."/>
            <person name="Oliveira U."/>
            <person name="Santos F.R."/>
            <person name="Vidigal T.H.D.A."/>
            <person name="Brescovit A.D."/>
            <person name="Santos A.J."/>
        </authorList>
    </citation>
    <scope>NUCLEOTIDE SEQUENCE</scope>
    <source>
        <tissue evidence="1">Shoot tissue taken approximately 20 cm above the soil surface</tissue>
    </source>
</reference>